<gene>
    <name evidence="3" type="ORF">FPRO_01848</name>
</gene>
<dbReference type="RefSeq" id="XP_031074625.1">
    <property type="nucleotide sequence ID" value="XM_031226917.1"/>
</dbReference>
<dbReference type="PANTHER" id="PTHR10622:SF10">
    <property type="entry name" value="HET DOMAIN-CONTAINING PROTEIN"/>
    <property type="match status" value="1"/>
</dbReference>
<organism evidence="3 4">
    <name type="scientific">Fusarium proliferatum (strain ET1)</name>
    <name type="common">Orchid endophyte fungus</name>
    <dbReference type="NCBI Taxonomy" id="1227346"/>
    <lineage>
        <taxon>Eukaryota</taxon>
        <taxon>Fungi</taxon>
        <taxon>Dikarya</taxon>
        <taxon>Ascomycota</taxon>
        <taxon>Pezizomycotina</taxon>
        <taxon>Sordariomycetes</taxon>
        <taxon>Hypocreomycetidae</taxon>
        <taxon>Hypocreales</taxon>
        <taxon>Nectriaceae</taxon>
        <taxon>Fusarium</taxon>
        <taxon>Fusarium fujikuroi species complex</taxon>
    </lineage>
</organism>
<evidence type="ECO:0000313" key="4">
    <source>
        <dbReference type="Proteomes" id="UP000183971"/>
    </source>
</evidence>
<dbReference type="AlphaFoldDB" id="A0A1L7UZY6"/>
<dbReference type="InterPro" id="IPR010730">
    <property type="entry name" value="HET"/>
</dbReference>
<dbReference type="Proteomes" id="UP000183971">
    <property type="component" value="Unassembled WGS sequence"/>
</dbReference>
<dbReference type="Pfam" id="PF06985">
    <property type="entry name" value="HET"/>
    <property type="match status" value="1"/>
</dbReference>
<dbReference type="Pfam" id="PF26640">
    <property type="entry name" value="DUF8212"/>
    <property type="match status" value="1"/>
</dbReference>
<dbReference type="GeneID" id="42046735"/>
<dbReference type="PANTHER" id="PTHR10622">
    <property type="entry name" value="HET DOMAIN-CONTAINING PROTEIN"/>
    <property type="match status" value="1"/>
</dbReference>
<proteinExistence type="predicted"/>
<evidence type="ECO:0000313" key="3">
    <source>
        <dbReference type="EMBL" id="CZR33161.1"/>
    </source>
</evidence>
<sequence length="717" mass="82139">MRLLDANTLEVVEFMDHNVPKYVILSHTWIEGQEVALQDMQNNKGTERSGYTKIKQACALALENGYGYAWVDTCCIDKTSSAELSEAINSMMSWYQRSEICYTYLADVPPGTNIHEPESSFAKSRWFERGWTLQELIAPSKLVFFYDDWSVMSERNDIVDLITQITGIDQTYLSAPPTSTDCRLQSRLHAASIAEKMSWASKRKTTRIEDTAYCLLGIFGINMPLLYGEGTNAFLRLQEEIMKRSDDQTLLAWYPPEDAPDELGVLATSPAAFANCRDFIPCDVGMPTPPFQITNKGLRIEMPVSSDSFSYGRYGLLQCRTKQDPTTMIAIPLDNSRNNLYVRSKRPLSILSYQYWRAWSFTPVNLLPSLSFASSIVQPPSYTVFLESLPENFYIAEVYPPNVPQQPDPRIIMTGIPEDENQSSSRVALVLIKSLVNDVEPFVVRVLIESTPSQGPIRIGSHLEATIRFVKSPVGTFFDGVSLASSWSKCTNPMFMYWTRRQEQDYDIDWTREQHFGKTLFVFEITQKGVDRHRPDWRLFNKDELTDLQEGWTQSLQRLSYHARSSARTVVRSLALSPWMFTFVIDSLIWKTFKPLCSTIFHLEMYFKRYALGSVATSLSIYLFDVPRRRLQNLIRAILSHEAFRRVRTNSSDFLLFYLCCKLIPSELLEAILEKNWKELMSVFLGVGLRLVVTGKGADLTIMLASYMLKRTNRLMV</sequence>
<feature type="domain" description="Heterokaryon incompatibility" evidence="1">
    <location>
        <begin position="22"/>
        <end position="107"/>
    </location>
</feature>
<protein>
    <submittedName>
        <fullName evidence="3">Related to beta transducin-like protein</fullName>
    </submittedName>
</protein>
<feature type="domain" description="DUF8212" evidence="2">
    <location>
        <begin position="232"/>
        <end position="255"/>
    </location>
</feature>
<dbReference type="VEuPathDB" id="FungiDB:FPRO_01848"/>
<dbReference type="EMBL" id="FJOF01000001">
    <property type="protein sequence ID" value="CZR33161.1"/>
    <property type="molecule type" value="Genomic_DNA"/>
</dbReference>
<name>A0A1L7UZY6_FUSPR</name>
<accession>A0A1L7UZY6</accession>
<reference evidence="4" key="1">
    <citation type="journal article" date="2016" name="Genome Biol. Evol.">
        <title>Comparative 'omics' of the Fusarium fujikuroi species complex highlights differences in genetic potential and metabolite synthesis.</title>
        <authorList>
            <person name="Niehaus E.-M."/>
            <person name="Muensterkoetter M."/>
            <person name="Proctor R.H."/>
            <person name="Brown D.W."/>
            <person name="Sharon A."/>
            <person name="Idan Y."/>
            <person name="Oren-Young L."/>
            <person name="Sieber C.M."/>
            <person name="Novak O."/>
            <person name="Pencik A."/>
            <person name="Tarkowska D."/>
            <person name="Hromadova K."/>
            <person name="Freeman S."/>
            <person name="Maymon M."/>
            <person name="Elazar M."/>
            <person name="Youssef S.A."/>
            <person name="El-Shabrawy E.S.M."/>
            <person name="Shalaby A.B.A."/>
            <person name="Houterman P."/>
            <person name="Brock N.L."/>
            <person name="Burkhardt I."/>
            <person name="Tsavkelova E.A."/>
            <person name="Dickschat J.S."/>
            <person name="Galuszka P."/>
            <person name="Gueldener U."/>
            <person name="Tudzynski B."/>
        </authorList>
    </citation>
    <scope>NUCLEOTIDE SEQUENCE [LARGE SCALE GENOMIC DNA]</scope>
    <source>
        <strain evidence="4">ET1</strain>
    </source>
</reference>
<evidence type="ECO:0000259" key="2">
    <source>
        <dbReference type="Pfam" id="PF26640"/>
    </source>
</evidence>
<evidence type="ECO:0000259" key="1">
    <source>
        <dbReference type="Pfam" id="PF06985"/>
    </source>
</evidence>
<dbReference type="InterPro" id="IPR058525">
    <property type="entry name" value="DUF8212"/>
</dbReference>
<keyword evidence="4" id="KW-1185">Reference proteome</keyword>
<comment type="caution">
    <text evidence="3">The sequence shown here is derived from an EMBL/GenBank/DDBJ whole genome shotgun (WGS) entry which is preliminary data.</text>
</comment>